<sequence>MAPQAALSSRQRAVAVCGVVYVLLSLVGCVWYLSLLGPSFANDLWWAHYNISGHQAYLVDLVNQLLLTHNNGTLDSFAAAAVLPKTYVASESSTLVYSSDIRAFTLGRLTSLEYAVPQLRDLGAYWALRMNTQHCWMDFNKTFQVAHTLGRQRRCERFYATNGAVYIEALLRNQNIPDFLALWGVHGQRFNVAYYRGLVETARGQAFWAQVTSVTTSVTDEIAYWRSFNVSHFALQWQNRWGPAITETIVMENALGMQKQIILKALDQVTGPWSSQTMHWIPIQDTFNAQAMNRSFLQGTSRYFGANNSALGLSAISLEVYRGIADAQGNLEGVAKVFHDTIGPYLSIDLLVMDHVRGSEAAMTAFFALPETTTFLPTPLAWTNMSFFGGNPMCSSGVPTSFVQQSFDFYDTCAQLAPLSLRLTRLSMLFGLLFTPRTTLLVPDICATSSTPDWCALSPASSLLASVPIPSELLQLQRDALDAVRAMNVGLVQFVANNSSRIALDHVPLVDWPFFGHHILFEWAAGLREVLFIEGDVGAVTVVSNAYAGQPYITSNASFETATTALLYLVQVTTGLLLFVGVLTMVYVTLFARGRVLGLNLFRFNRLVGAVWIGRPLVVLRGISALLLLSSAQVSLQVTPLGTTLAPHPRSIGNAMVIAGEATWLTYVINEVLIVLLPRDVTTQYSPKSTCLVWLSLLALDMASPVPLTITLDRRCVGNDMDYGLLCTSGVISVGSYTRLLTLLSIHVSVVIVTVVASLLWRRRQPADVDTEPSLHFSSATALFAMPMASDPDGATFDLVTCVLCGLVPVWFRSESYVFNLKLWHFVADGTQKARHLKVFRPPTINAYTMIQVAGPRKEEIGAKVEKSSRIIWMTKQRSNRLVAFLALGHTVFAVVSSVSYFQVSQVHLANDYYWANFNVTGAHAFFANWLNEQLVLGLSTTALELDAPSITLPGAFAAPSAAVSAPNNYGAMLQHTQLTTIEVAIAGLRASDACMAPWIFSPYCFLDFDRTFEVAYSAARQARCHASMRANGAVYLESLLRNIDFRDWTACWGSAFETAFARDLRGSVAGQKWLDMVSASPLPMAIEVAYWRQHGVERYDTQWQNYKRIGVMNSYSITNAYGASHPLTLMQLNGAFRVDSQTTYKMYWSLANDLSAIMRNSSGIGGRSLLRSSSHFAFLNTTLQAVLIANGTLTSPLQNGLEVVSQRLGPFGTVDMIYMRVPPLVVNVTHQILELMRLGMDHGNVAAQAAFSAMMPSGSCFPVPMKWLAPKIASYGGSLLCPEFSAPKSVTSGFSSMLAFDLSCIAASPVVSRSILTSQSFIASAILSGLSAATPPVNMSQVCAYDPTSLTSCLLTLQQSLEFIQTYMPATHTLPVPSTHALVQALDIEFMLYAKVNGSLQLLHTNVLDPADPGFYFYGWTYLYDWVLGRREVISFQGDASRLNLLSDYQLPLAQQVQASNLAANLVLYFRAGVQYVTVMMLLVSAVAVGYMLRSPTCFHGSNLFKLNRVGGLVWVGRPLLFLRSATAICLLCTSGVDLHFSGYLSYFQVEPAPWYKVLLAAWEVSWLVAVVDDILLVATQEYASYFVFPNLLVVCVVVAMLSGVSPVAVALHVAPKCVYAEMDFNVVCESANIAIGDPNRFGTLLLIMGTCHIVSYLLAKRMVGPKPTSPVHSLLLSLGARYHFNHSARIVHGVYYLDRASAALNGILTYKLGSTMFAFDIKLWRFFAAPIRNAVDVPGLDQATLNASFPLVE</sequence>
<protein>
    <submittedName>
        <fullName evidence="2">Uncharacterized protein</fullName>
    </submittedName>
</protein>
<evidence type="ECO:0000313" key="3">
    <source>
        <dbReference type="Proteomes" id="UP000030745"/>
    </source>
</evidence>
<feature type="transmembrane region" description="Helical" evidence="1">
    <location>
        <begin position="565"/>
        <end position="591"/>
    </location>
</feature>
<feature type="transmembrane region" description="Helical" evidence="1">
    <location>
        <begin position="1643"/>
        <end position="1661"/>
    </location>
</feature>
<dbReference type="EMBL" id="KK583304">
    <property type="protein sequence ID" value="KDO20723.1"/>
    <property type="molecule type" value="Genomic_DNA"/>
</dbReference>
<keyword evidence="1" id="KW-0812">Transmembrane</keyword>
<dbReference type="Proteomes" id="UP000030745">
    <property type="component" value="Unassembled WGS sequence"/>
</dbReference>
<dbReference type="RefSeq" id="XP_012208535.1">
    <property type="nucleotide sequence ID" value="XM_012353145.1"/>
</dbReference>
<keyword evidence="1" id="KW-0472">Membrane</keyword>
<feature type="transmembrane region" description="Helical" evidence="1">
    <location>
        <begin position="882"/>
        <end position="902"/>
    </location>
</feature>
<feature type="transmembrane region" description="Helical" evidence="1">
    <location>
        <begin position="12"/>
        <end position="33"/>
    </location>
</feature>
<feature type="transmembrane region" description="Helical" evidence="1">
    <location>
        <begin position="740"/>
        <end position="761"/>
    </location>
</feature>
<dbReference type="GeneID" id="24135189"/>
<proteinExistence type="predicted"/>
<keyword evidence="1" id="KW-1133">Transmembrane helix</keyword>
<keyword evidence="3" id="KW-1185">Reference proteome</keyword>
<evidence type="ECO:0000313" key="2">
    <source>
        <dbReference type="EMBL" id="KDO20723.1"/>
    </source>
</evidence>
<feature type="transmembrane region" description="Helical" evidence="1">
    <location>
        <begin position="612"/>
        <end position="632"/>
    </location>
</feature>
<dbReference type="VEuPathDB" id="FungiDB:SPRG_13305"/>
<dbReference type="KEGG" id="spar:SPRG_13305"/>
<feature type="transmembrane region" description="Helical" evidence="1">
    <location>
        <begin position="1474"/>
        <end position="1494"/>
    </location>
</feature>
<evidence type="ECO:0000256" key="1">
    <source>
        <dbReference type="SAM" id="Phobius"/>
    </source>
</evidence>
<feature type="transmembrane region" description="Helical" evidence="1">
    <location>
        <begin position="1593"/>
        <end position="1616"/>
    </location>
</feature>
<gene>
    <name evidence="2" type="ORF">SPRG_13305</name>
</gene>
<organism evidence="2 3">
    <name type="scientific">Saprolegnia parasitica (strain CBS 223.65)</name>
    <dbReference type="NCBI Taxonomy" id="695850"/>
    <lineage>
        <taxon>Eukaryota</taxon>
        <taxon>Sar</taxon>
        <taxon>Stramenopiles</taxon>
        <taxon>Oomycota</taxon>
        <taxon>Saprolegniomycetes</taxon>
        <taxon>Saprolegniales</taxon>
        <taxon>Saprolegniaceae</taxon>
        <taxon>Saprolegnia</taxon>
    </lineage>
</organism>
<accession>A0A067BR66</accession>
<feature type="transmembrane region" description="Helical" evidence="1">
    <location>
        <begin position="689"/>
        <end position="710"/>
    </location>
</feature>
<feature type="transmembrane region" description="Helical" evidence="1">
    <location>
        <begin position="652"/>
        <end position="677"/>
    </location>
</feature>
<reference evidence="2 3" key="1">
    <citation type="journal article" date="2013" name="PLoS Genet.">
        <title>Distinctive expansion of potential virulence genes in the genome of the oomycete fish pathogen Saprolegnia parasitica.</title>
        <authorList>
            <person name="Jiang R.H."/>
            <person name="de Bruijn I."/>
            <person name="Haas B.J."/>
            <person name="Belmonte R."/>
            <person name="Lobach L."/>
            <person name="Christie J."/>
            <person name="van den Ackerveken G."/>
            <person name="Bottin A."/>
            <person name="Bulone V."/>
            <person name="Diaz-Moreno S.M."/>
            <person name="Dumas B."/>
            <person name="Fan L."/>
            <person name="Gaulin E."/>
            <person name="Govers F."/>
            <person name="Grenville-Briggs L.J."/>
            <person name="Horner N.R."/>
            <person name="Levin J.Z."/>
            <person name="Mammella M."/>
            <person name="Meijer H.J."/>
            <person name="Morris P."/>
            <person name="Nusbaum C."/>
            <person name="Oome S."/>
            <person name="Phillips A.J."/>
            <person name="van Rooyen D."/>
            <person name="Rzeszutek E."/>
            <person name="Saraiva M."/>
            <person name="Secombes C.J."/>
            <person name="Seidl M.F."/>
            <person name="Snel B."/>
            <person name="Stassen J.H."/>
            <person name="Sykes S."/>
            <person name="Tripathy S."/>
            <person name="van den Berg H."/>
            <person name="Vega-Arreguin J.C."/>
            <person name="Wawra S."/>
            <person name="Young S.K."/>
            <person name="Zeng Q."/>
            <person name="Dieguez-Uribeondo J."/>
            <person name="Russ C."/>
            <person name="Tyler B.M."/>
            <person name="van West P."/>
        </authorList>
    </citation>
    <scope>NUCLEOTIDE SEQUENCE [LARGE SCALE GENOMIC DNA]</scope>
    <source>
        <strain evidence="2 3">CBS 223.65</strain>
    </source>
</reference>
<name>A0A067BR66_SAPPC</name>